<protein>
    <submittedName>
        <fullName evidence="2">Uncharacterized protein</fullName>
    </submittedName>
</protein>
<name>A0A6J4Q4B8_9ACTN</name>
<evidence type="ECO:0000256" key="1">
    <source>
        <dbReference type="SAM" id="MobiDB-lite"/>
    </source>
</evidence>
<gene>
    <name evidence="2" type="ORF">AVDCRST_MAG78-1635</name>
</gene>
<accession>A0A6J4Q4B8</accession>
<reference evidence="2" key="1">
    <citation type="submission" date="2020-02" db="EMBL/GenBank/DDBJ databases">
        <authorList>
            <person name="Meier V. D."/>
        </authorList>
    </citation>
    <scope>NUCLEOTIDE SEQUENCE</scope>
    <source>
        <strain evidence="2">AVDCRST_MAG78</strain>
    </source>
</reference>
<feature type="region of interest" description="Disordered" evidence="1">
    <location>
        <begin position="1"/>
        <end position="40"/>
    </location>
</feature>
<feature type="region of interest" description="Disordered" evidence="1">
    <location>
        <begin position="71"/>
        <end position="170"/>
    </location>
</feature>
<feature type="compositionally biased region" description="Basic and acidic residues" evidence="1">
    <location>
        <begin position="30"/>
        <end position="40"/>
    </location>
</feature>
<proteinExistence type="predicted"/>
<feature type="compositionally biased region" description="Basic and acidic residues" evidence="1">
    <location>
        <begin position="78"/>
        <end position="88"/>
    </location>
</feature>
<evidence type="ECO:0000313" key="2">
    <source>
        <dbReference type="EMBL" id="CAA9430246.1"/>
    </source>
</evidence>
<feature type="compositionally biased region" description="Basic and acidic residues" evidence="1">
    <location>
        <begin position="119"/>
        <end position="142"/>
    </location>
</feature>
<feature type="compositionally biased region" description="Basic and acidic residues" evidence="1">
    <location>
        <begin position="97"/>
        <end position="107"/>
    </location>
</feature>
<feature type="compositionally biased region" description="Basic and acidic residues" evidence="1">
    <location>
        <begin position="1"/>
        <end position="22"/>
    </location>
</feature>
<sequence>EREVRKDEGFGHELDQRFDRLARGPGDQPDTERHRWHDRSRDLLGSGVRRRRGGRNFGAHWGFVDAVLGLPYRRLHRRPDGQPRREQARPFGGAAGPDHHVDPDPPGRRSGIQPSRQLARRDAPRRSVGDHPTRPGHRPDARGRHRPASPVRRGGPRRLLGSQDRPRAPI</sequence>
<dbReference type="EMBL" id="CADCVB010000109">
    <property type="protein sequence ID" value="CAA9430246.1"/>
    <property type="molecule type" value="Genomic_DNA"/>
</dbReference>
<feature type="non-terminal residue" evidence="2">
    <location>
        <position position="170"/>
    </location>
</feature>
<feature type="non-terminal residue" evidence="2">
    <location>
        <position position="1"/>
    </location>
</feature>
<dbReference type="AlphaFoldDB" id="A0A6J4Q4B8"/>
<organism evidence="2">
    <name type="scientific">uncultured Rubrobacteraceae bacterium</name>
    <dbReference type="NCBI Taxonomy" id="349277"/>
    <lineage>
        <taxon>Bacteria</taxon>
        <taxon>Bacillati</taxon>
        <taxon>Actinomycetota</taxon>
        <taxon>Rubrobacteria</taxon>
        <taxon>Rubrobacterales</taxon>
        <taxon>Rubrobacteraceae</taxon>
        <taxon>environmental samples</taxon>
    </lineage>
</organism>